<comment type="catalytic activity">
    <reaction evidence="11">
        <text>(2R)-2,3-dihydroxy-3-methylbutanoate + NADP(+) = (2S)-2-acetolactate + NADPH + H(+)</text>
        <dbReference type="Rhea" id="RHEA:22068"/>
        <dbReference type="ChEBI" id="CHEBI:15378"/>
        <dbReference type="ChEBI" id="CHEBI:49072"/>
        <dbReference type="ChEBI" id="CHEBI:57783"/>
        <dbReference type="ChEBI" id="CHEBI:58349"/>
        <dbReference type="ChEBI" id="CHEBI:58476"/>
        <dbReference type="EC" id="1.1.1.86"/>
    </reaction>
</comment>
<dbReference type="Gene3D" id="3.40.50.720">
    <property type="entry name" value="NAD(P)-binding Rossmann-like Domain"/>
    <property type="match status" value="1"/>
</dbReference>
<comment type="function">
    <text evidence="2">Involved in the biosynthesis of branched-chain amino acids (BCAA). Catalyzes an alkyl-migration followed by a ketol-acid reduction of (S)-2-acetolactate (S2AL) to yield (R)-2,3-dihydroxy-isovalerate. In the isomerase reaction, S2AL is rearranged via a Mg-dependent methyl migration to produce 3-hydroxy-3-methyl-2-ketobutyrate (HMKB). In the reductase reaction, this 2-ketoacid undergoes a metal-dependent reduction by NADPH to yield (R)-2,3-dihydroxy-isovalerate.</text>
</comment>
<gene>
    <name evidence="16" type="primary">ilvC</name>
    <name evidence="16" type="ORF">H9L15_09960</name>
</gene>
<dbReference type="PANTHER" id="PTHR21371">
    <property type="entry name" value="KETOL-ACID REDUCTOISOMERASE, MITOCHONDRIAL"/>
    <property type="match status" value="1"/>
</dbReference>
<dbReference type="PROSITE" id="PS51851">
    <property type="entry name" value="KARI_C"/>
    <property type="match status" value="1"/>
</dbReference>
<dbReference type="EMBL" id="CP060780">
    <property type="protein sequence ID" value="QNP42543.1"/>
    <property type="molecule type" value="Genomic_DNA"/>
</dbReference>
<keyword evidence="8 13" id="KW-0460">Magnesium</keyword>
<keyword evidence="10 13" id="KW-0100">Branched-chain amino acid biosynthesis</keyword>
<feature type="domain" description="KARI C-terminal knotted" evidence="15">
    <location>
        <begin position="181"/>
        <end position="325"/>
    </location>
</feature>
<reference evidence="16 17" key="1">
    <citation type="submission" date="2020-08" db="EMBL/GenBank/DDBJ databases">
        <title>Genome sequence of Sphingomonas daechungensis KACC 18115T.</title>
        <authorList>
            <person name="Hyun D.-W."/>
            <person name="Bae J.-W."/>
        </authorList>
    </citation>
    <scope>NUCLEOTIDE SEQUENCE [LARGE SCALE GENOMIC DNA]</scope>
    <source>
        <strain evidence="16 17">KACC 18115</strain>
    </source>
</reference>
<keyword evidence="9 13" id="KW-0560">Oxidoreductase</keyword>
<comment type="similarity">
    <text evidence="5 13">Belongs to the ketol-acid reductoisomerase family.</text>
</comment>
<protein>
    <recommendedName>
        <fullName evidence="12">Ketol-acid reductoisomerase</fullName>
        <ecNumber evidence="12">1.1.1.86</ecNumber>
    </recommendedName>
</protein>
<keyword evidence="7 13" id="KW-0479">Metal-binding</keyword>
<dbReference type="PIRSF" id="PIRSF000116">
    <property type="entry name" value="IlvC_gammaproteo"/>
    <property type="match status" value="1"/>
</dbReference>
<dbReference type="InterPro" id="IPR008927">
    <property type="entry name" value="6-PGluconate_DH-like_C_sf"/>
</dbReference>
<dbReference type="SUPFAM" id="SSF48179">
    <property type="entry name" value="6-phosphogluconate dehydrogenase C-terminal domain-like"/>
    <property type="match status" value="1"/>
</dbReference>
<evidence type="ECO:0000256" key="9">
    <source>
        <dbReference type="ARBA" id="ARBA00023002"/>
    </source>
</evidence>
<evidence type="ECO:0000256" key="13">
    <source>
        <dbReference type="PROSITE-ProRule" id="PRU01198"/>
    </source>
</evidence>
<feature type="binding site" evidence="13">
    <location>
        <position position="229"/>
    </location>
    <ligand>
        <name>Mg(2+)</name>
        <dbReference type="ChEBI" id="CHEBI:18420"/>
        <label>2</label>
    </ligand>
</feature>
<dbReference type="Gene3D" id="6.10.240.10">
    <property type="match status" value="1"/>
</dbReference>
<feature type="binding site" evidence="13">
    <location>
        <position position="225"/>
    </location>
    <ligand>
        <name>Mg(2+)</name>
        <dbReference type="ChEBI" id="CHEBI:18420"/>
        <label>2</label>
    </ligand>
</feature>
<dbReference type="NCBIfam" id="TIGR00465">
    <property type="entry name" value="ilvC"/>
    <property type="match status" value="1"/>
</dbReference>
<evidence type="ECO:0000256" key="10">
    <source>
        <dbReference type="ARBA" id="ARBA00023304"/>
    </source>
</evidence>
<dbReference type="Pfam" id="PF07991">
    <property type="entry name" value="KARI_N"/>
    <property type="match status" value="1"/>
</dbReference>
<evidence type="ECO:0000256" key="12">
    <source>
        <dbReference type="NCBIfam" id="TIGR00465"/>
    </source>
</evidence>
<accession>A0ABX6T4G5</accession>
<keyword evidence="17" id="KW-1185">Reference proteome</keyword>
<evidence type="ECO:0000313" key="17">
    <source>
        <dbReference type="Proteomes" id="UP000516134"/>
    </source>
</evidence>
<sequence>MDLLRDRDIDIGPLAGKRVAILGYGNQGRAQALNLKDSGIDVVVGLRGASGSARAAEEAGLEIALVEEATASADVIMFLAPDEALAGIYREVEARIRYGAAIGFSHGLTVHFGQIHPRHDLDVFMVAPKGPGVALRSLYERGKGMVGVWAVAQDASGKARDLALAYGKAIGCARAGLIASSFAEECEADLFNEGAVVWGAVPEILVAGFETLVEAGVSPELAYLECVGELKLLADLIEARGIAGMREAISNTAELGAALGGPRVVDEHVRQNMRQVLEDVRSGRFAEALRREAADGYPELEGARARSHSHQMERVFQDLKSLGGS</sequence>
<dbReference type="GO" id="GO:0004455">
    <property type="term" value="F:ketol-acid reductoisomerase activity"/>
    <property type="evidence" value="ECO:0007669"/>
    <property type="project" value="UniProtKB-EC"/>
</dbReference>
<dbReference type="EC" id="1.1.1.86" evidence="12"/>
<evidence type="ECO:0000256" key="7">
    <source>
        <dbReference type="ARBA" id="ARBA00022723"/>
    </source>
</evidence>
<evidence type="ECO:0000256" key="4">
    <source>
        <dbReference type="ARBA" id="ARBA00004885"/>
    </source>
</evidence>
<comment type="pathway">
    <text evidence="4">Amino-acid biosynthesis; L-isoleucine biosynthesis; L-isoleucine from 2-oxobutanoate: step 2/4.</text>
</comment>
<name>A0ABX6T4G5_9SPHN</name>
<dbReference type="Pfam" id="PF01450">
    <property type="entry name" value="KARI_C"/>
    <property type="match status" value="1"/>
</dbReference>
<evidence type="ECO:0000256" key="6">
    <source>
        <dbReference type="ARBA" id="ARBA00022605"/>
    </source>
</evidence>
<evidence type="ECO:0000256" key="2">
    <source>
        <dbReference type="ARBA" id="ARBA00002172"/>
    </source>
</evidence>
<feature type="binding site" evidence="13">
    <location>
        <position position="189"/>
    </location>
    <ligand>
        <name>Mg(2+)</name>
        <dbReference type="ChEBI" id="CHEBI:18420"/>
        <label>2</label>
    </ligand>
</feature>
<evidence type="ECO:0000259" key="14">
    <source>
        <dbReference type="PROSITE" id="PS51850"/>
    </source>
</evidence>
<dbReference type="PANTHER" id="PTHR21371:SF1">
    <property type="entry name" value="KETOL-ACID REDUCTOISOMERASE, MITOCHONDRIAL"/>
    <property type="match status" value="1"/>
</dbReference>
<evidence type="ECO:0000256" key="3">
    <source>
        <dbReference type="ARBA" id="ARBA00004864"/>
    </source>
</evidence>
<dbReference type="InterPro" id="IPR000506">
    <property type="entry name" value="KARI_C"/>
</dbReference>
<dbReference type="Proteomes" id="UP000516134">
    <property type="component" value="Chromosome"/>
</dbReference>
<proteinExistence type="inferred from homology"/>
<feature type="binding site" evidence="13">
    <location>
        <position position="193"/>
    </location>
    <ligand>
        <name>Mg(2+)</name>
        <dbReference type="ChEBI" id="CHEBI:18420"/>
        <label>1</label>
    </ligand>
</feature>
<dbReference type="InterPro" id="IPR013023">
    <property type="entry name" value="KARI"/>
</dbReference>
<evidence type="ECO:0000256" key="8">
    <source>
        <dbReference type="ARBA" id="ARBA00022842"/>
    </source>
</evidence>
<comment type="cofactor">
    <cofactor evidence="1">
        <name>Mg(2+)</name>
        <dbReference type="ChEBI" id="CHEBI:18420"/>
    </cofactor>
</comment>
<organism evidence="16 17">
    <name type="scientific">Sphingomonas daechungensis</name>
    <dbReference type="NCBI Taxonomy" id="1176646"/>
    <lineage>
        <taxon>Bacteria</taxon>
        <taxon>Pseudomonadati</taxon>
        <taxon>Pseudomonadota</taxon>
        <taxon>Alphaproteobacteria</taxon>
        <taxon>Sphingomonadales</taxon>
        <taxon>Sphingomonadaceae</taxon>
        <taxon>Sphingomonas</taxon>
    </lineage>
</organism>
<evidence type="ECO:0000259" key="15">
    <source>
        <dbReference type="PROSITE" id="PS51851"/>
    </source>
</evidence>
<comment type="pathway">
    <text evidence="3">Amino-acid biosynthesis; L-valine biosynthesis; L-valine from pyruvate: step 2/4.</text>
</comment>
<evidence type="ECO:0000256" key="5">
    <source>
        <dbReference type="ARBA" id="ARBA00010318"/>
    </source>
</evidence>
<dbReference type="InterPro" id="IPR013116">
    <property type="entry name" value="KARI_N"/>
</dbReference>
<dbReference type="RefSeq" id="WP_187713975.1">
    <property type="nucleotide sequence ID" value="NZ_BAABJC010000001.1"/>
</dbReference>
<dbReference type="NCBIfam" id="NF004017">
    <property type="entry name" value="PRK05479.1"/>
    <property type="match status" value="1"/>
</dbReference>
<feature type="binding site" evidence="13">
    <location>
        <position position="250"/>
    </location>
    <ligand>
        <name>substrate</name>
    </ligand>
</feature>
<keyword evidence="6 13" id="KW-0028">Amino-acid biosynthesis</keyword>
<dbReference type="InterPro" id="IPR036291">
    <property type="entry name" value="NAD(P)-bd_dom_sf"/>
</dbReference>
<feature type="binding site" evidence="13">
    <location>
        <position position="189"/>
    </location>
    <ligand>
        <name>Mg(2+)</name>
        <dbReference type="ChEBI" id="CHEBI:18420"/>
        <label>1</label>
    </ligand>
</feature>
<feature type="domain" description="KARI N-terminal Rossmann" evidence="14">
    <location>
        <begin position="1"/>
        <end position="180"/>
    </location>
</feature>
<evidence type="ECO:0000256" key="11">
    <source>
        <dbReference type="ARBA" id="ARBA00049021"/>
    </source>
</evidence>
<evidence type="ECO:0000313" key="16">
    <source>
        <dbReference type="EMBL" id="QNP42543.1"/>
    </source>
</evidence>
<evidence type="ECO:0000256" key="1">
    <source>
        <dbReference type="ARBA" id="ARBA00001946"/>
    </source>
</evidence>
<dbReference type="PROSITE" id="PS51850">
    <property type="entry name" value="KARI_N"/>
    <property type="match status" value="1"/>
</dbReference>
<dbReference type="InterPro" id="IPR014359">
    <property type="entry name" value="KARI_prok"/>
</dbReference>
<dbReference type="SUPFAM" id="SSF51735">
    <property type="entry name" value="NAD(P)-binding Rossmann-fold domains"/>
    <property type="match status" value="1"/>
</dbReference>